<sequence>MNEMNRFLMAARAISAAPSADNSQPCRIERVGDEIEVSYRPHEGKDPFGVAGHGTLISVGAAAENLAQMCGLTTVVWRREMDGAPYFRARIPAAPLPGDLSHPLFARHTNRFPFTTPAPEADLLGVLGAMTEGSARLHLAVGAPSFASLASAARVCCHARFCTRELHEWLMGSLRFGEEEVARGDGLDIRTVNLPPGGGLFMRFIQDWSRMALLNKVHIYRIMAQAEIQSLTNASMILSVVGSGATQDIPDAGRLMERAWIELNRRGWAVHPYYVIADQQTRLLNGRLASSPWELRVREAVDGVSAHLGLRQGERLHIMLRVGKPTRMPVRSLRLPLAKVFGDADGV</sequence>
<evidence type="ECO:0000313" key="2">
    <source>
        <dbReference type="Proteomes" id="UP000389128"/>
    </source>
</evidence>
<dbReference type="GO" id="GO:0016491">
    <property type="term" value="F:oxidoreductase activity"/>
    <property type="evidence" value="ECO:0007669"/>
    <property type="project" value="InterPro"/>
</dbReference>
<reference evidence="1 2" key="1">
    <citation type="submission" date="2019-01" db="EMBL/GenBank/DDBJ databases">
        <title>Zoogloea oleivorans genome sequencing and assembly.</title>
        <authorList>
            <person name="Tancsics A."/>
            <person name="Farkas M."/>
            <person name="Kriszt B."/>
            <person name="Maroti G."/>
            <person name="Horvath B."/>
        </authorList>
    </citation>
    <scope>NUCLEOTIDE SEQUENCE [LARGE SCALE GENOMIC DNA]</scope>
    <source>
        <strain evidence="1 2">Buc</strain>
    </source>
</reference>
<dbReference type="OrthoDB" id="272552at2"/>
<keyword evidence="2" id="KW-1185">Reference proteome</keyword>
<accession>A0A6C2CN95</accession>
<dbReference type="AlphaFoldDB" id="A0A6C2CN95"/>
<name>A0A6C2CN95_9RHOO</name>
<dbReference type="EMBL" id="SDKK01000018">
    <property type="protein sequence ID" value="TYC54575.1"/>
    <property type="molecule type" value="Genomic_DNA"/>
</dbReference>
<evidence type="ECO:0000313" key="1">
    <source>
        <dbReference type="EMBL" id="TYC54575.1"/>
    </source>
</evidence>
<proteinExistence type="predicted"/>
<protein>
    <submittedName>
        <fullName evidence="1">Uncharacterized protein</fullName>
    </submittedName>
</protein>
<dbReference type="RefSeq" id="WP_148580476.1">
    <property type="nucleotide sequence ID" value="NZ_SDKK01000018.1"/>
</dbReference>
<organism evidence="1 2">
    <name type="scientific">Zoogloea oleivorans</name>
    <dbReference type="NCBI Taxonomy" id="1552750"/>
    <lineage>
        <taxon>Bacteria</taxon>
        <taxon>Pseudomonadati</taxon>
        <taxon>Pseudomonadota</taxon>
        <taxon>Betaproteobacteria</taxon>
        <taxon>Rhodocyclales</taxon>
        <taxon>Zoogloeaceae</taxon>
        <taxon>Zoogloea</taxon>
    </lineage>
</organism>
<comment type="caution">
    <text evidence="1">The sequence shown here is derived from an EMBL/GenBank/DDBJ whole genome shotgun (WGS) entry which is preliminary data.</text>
</comment>
<dbReference type="Proteomes" id="UP000389128">
    <property type="component" value="Unassembled WGS sequence"/>
</dbReference>
<dbReference type="InterPro" id="IPR000415">
    <property type="entry name" value="Nitroreductase-like"/>
</dbReference>
<gene>
    <name evidence="1" type="ORF">ETQ85_18010</name>
</gene>
<dbReference type="Gene3D" id="3.40.109.10">
    <property type="entry name" value="NADH Oxidase"/>
    <property type="match status" value="1"/>
</dbReference>